<evidence type="ECO:0000313" key="2">
    <source>
        <dbReference type="EMBL" id="MBB3174308.1"/>
    </source>
</evidence>
<sequence>MSGWALLADALRIGLGLALHLGLCAALLVAGAGLPGRLSAWLAGQRGSQTLLAPFQGWSALWRKSPARAEPGGGLVVASLCVSLVAAIAAILLTPGFVRLWPAAVAPDLLTLMGLLIVSRLAALVPAFGAGIAADALPAQAGLASGLRDLVLAAVLAFAIAQAAGGSQPGSLPGLARLGGPAPATLPLALACAIAAAVLLAASELAAPSADRQLSGPDLACARLARAIRVSGWVVLVALLLPPAPLPVQTWSSLAGWPVAIAIWLVKLAVALLALMLAVAPGRSDARSGLRRQGACLLFCVLSALLVFISGRIA</sequence>
<accession>A0A839UVH2</accession>
<proteinExistence type="predicted"/>
<feature type="transmembrane region" description="Helical" evidence="1">
    <location>
        <begin position="224"/>
        <end position="241"/>
    </location>
</feature>
<evidence type="ECO:0000313" key="3">
    <source>
        <dbReference type="Proteomes" id="UP000557688"/>
    </source>
</evidence>
<keyword evidence="3" id="KW-1185">Reference proteome</keyword>
<comment type="caution">
    <text evidence="2">The sequence shown here is derived from an EMBL/GenBank/DDBJ whole genome shotgun (WGS) entry which is preliminary data.</text>
</comment>
<dbReference type="AlphaFoldDB" id="A0A839UVH2"/>
<feature type="transmembrane region" description="Helical" evidence="1">
    <location>
        <begin position="110"/>
        <end position="134"/>
    </location>
</feature>
<feature type="transmembrane region" description="Helical" evidence="1">
    <location>
        <begin position="294"/>
        <end position="313"/>
    </location>
</feature>
<evidence type="ECO:0000256" key="1">
    <source>
        <dbReference type="SAM" id="Phobius"/>
    </source>
</evidence>
<feature type="transmembrane region" description="Helical" evidence="1">
    <location>
        <begin position="12"/>
        <end position="34"/>
    </location>
</feature>
<protein>
    <submittedName>
        <fullName evidence="2">Uncharacterized protein</fullName>
    </submittedName>
</protein>
<keyword evidence="1" id="KW-0812">Transmembrane</keyword>
<keyword evidence="1" id="KW-0472">Membrane</keyword>
<feature type="transmembrane region" description="Helical" evidence="1">
    <location>
        <begin position="184"/>
        <end position="203"/>
    </location>
</feature>
<feature type="transmembrane region" description="Helical" evidence="1">
    <location>
        <begin position="146"/>
        <end position="164"/>
    </location>
</feature>
<gene>
    <name evidence="2" type="ORF">FHR90_002149</name>
</gene>
<feature type="transmembrane region" description="Helical" evidence="1">
    <location>
        <begin position="261"/>
        <end position="282"/>
    </location>
</feature>
<reference evidence="2 3" key="1">
    <citation type="submission" date="2020-08" db="EMBL/GenBank/DDBJ databases">
        <title>Genomic Encyclopedia of Type Strains, Phase III (KMG-III): the genomes of soil and plant-associated and newly described type strains.</title>
        <authorList>
            <person name="Whitman W."/>
        </authorList>
    </citation>
    <scope>NUCLEOTIDE SEQUENCE [LARGE SCALE GENOMIC DNA]</scope>
    <source>
        <strain evidence="2 3">CECT 8088</strain>
    </source>
</reference>
<organism evidence="2 3">
    <name type="scientific">Endobacter medicaginis</name>
    <dbReference type="NCBI Taxonomy" id="1181271"/>
    <lineage>
        <taxon>Bacteria</taxon>
        <taxon>Pseudomonadati</taxon>
        <taxon>Pseudomonadota</taxon>
        <taxon>Alphaproteobacteria</taxon>
        <taxon>Acetobacterales</taxon>
        <taxon>Acetobacteraceae</taxon>
        <taxon>Endobacter</taxon>
    </lineage>
</organism>
<keyword evidence="1" id="KW-1133">Transmembrane helix</keyword>
<dbReference type="EMBL" id="JACHXV010000007">
    <property type="protein sequence ID" value="MBB3174308.1"/>
    <property type="molecule type" value="Genomic_DNA"/>
</dbReference>
<name>A0A839UVH2_9PROT</name>
<feature type="transmembrane region" description="Helical" evidence="1">
    <location>
        <begin position="73"/>
        <end position="98"/>
    </location>
</feature>
<dbReference type="Proteomes" id="UP000557688">
    <property type="component" value="Unassembled WGS sequence"/>
</dbReference>
<dbReference type="RefSeq" id="WP_183275212.1">
    <property type="nucleotide sequence ID" value="NZ_JACHXV010000007.1"/>
</dbReference>